<dbReference type="RefSeq" id="WP_073003884.1">
    <property type="nucleotide sequence ID" value="NZ_FQZO01000001.1"/>
</dbReference>
<evidence type="ECO:0008006" key="4">
    <source>
        <dbReference type="Google" id="ProtNLM"/>
    </source>
</evidence>
<proteinExistence type="predicted"/>
<evidence type="ECO:0000256" key="1">
    <source>
        <dbReference type="SAM" id="Phobius"/>
    </source>
</evidence>
<keyword evidence="1" id="KW-1133">Transmembrane helix</keyword>
<evidence type="ECO:0000313" key="2">
    <source>
        <dbReference type="EMBL" id="SHI48473.1"/>
    </source>
</evidence>
<evidence type="ECO:0000313" key="3">
    <source>
        <dbReference type="Proteomes" id="UP000184080"/>
    </source>
</evidence>
<keyword evidence="1" id="KW-0812">Transmembrane</keyword>
<dbReference type="STRING" id="1121298.SAMN05444401_0784"/>
<keyword evidence="3" id="KW-1185">Reference proteome</keyword>
<gene>
    <name evidence="2" type="ORF">SAMN05444401_0784</name>
</gene>
<dbReference type="Proteomes" id="UP000184080">
    <property type="component" value="Unassembled WGS sequence"/>
</dbReference>
<organism evidence="2 3">
    <name type="scientific">Clostridium amylolyticum</name>
    <dbReference type="NCBI Taxonomy" id="1121298"/>
    <lineage>
        <taxon>Bacteria</taxon>
        <taxon>Bacillati</taxon>
        <taxon>Bacillota</taxon>
        <taxon>Clostridia</taxon>
        <taxon>Eubacteriales</taxon>
        <taxon>Clostridiaceae</taxon>
        <taxon>Clostridium</taxon>
    </lineage>
</organism>
<reference evidence="2 3" key="1">
    <citation type="submission" date="2016-11" db="EMBL/GenBank/DDBJ databases">
        <authorList>
            <person name="Jaros S."/>
            <person name="Januszkiewicz K."/>
            <person name="Wedrychowicz H."/>
        </authorList>
    </citation>
    <scope>NUCLEOTIDE SEQUENCE [LARGE SCALE GENOMIC DNA]</scope>
    <source>
        <strain evidence="2 3">DSM 21864</strain>
    </source>
</reference>
<feature type="transmembrane region" description="Helical" evidence="1">
    <location>
        <begin position="57"/>
        <end position="77"/>
    </location>
</feature>
<dbReference type="AlphaFoldDB" id="A0A1M6BJ04"/>
<sequence length="90" mass="9900">MNSKISNIKESPEREDSKNNIEVWEDLVSIKDLIISLIICTIMSLGGYFLAPNTPPKPLFGGLAGAILGFVICAVLIKPKRVLIETEQED</sequence>
<feature type="transmembrane region" description="Helical" evidence="1">
    <location>
        <begin position="33"/>
        <end position="51"/>
    </location>
</feature>
<dbReference type="OrthoDB" id="1924966at2"/>
<dbReference type="EMBL" id="FQZO01000001">
    <property type="protein sequence ID" value="SHI48473.1"/>
    <property type="molecule type" value="Genomic_DNA"/>
</dbReference>
<accession>A0A1M6BJ04</accession>
<keyword evidence="1" id="KW-0472">Membrane</keyword>
<protein>
    <recommendedName>
        <fullName evidence="4">Heme ABC transporter</fullName>
    </recommendedName>
</protein>
<name>A0A1M6BJ04_9CLOT</name>